<dbReference type="RefSeq" id="WP_165757030.1">
    <property type="nucleotide sequence ID" value="NZ_CP053562.1"/>
</dbReference>
<name>A0ABX6YRA8_9RHOB</name>
<dbReference type="Pfam" id="PF10077">
    <property type="entry name" value="DUF2314"/>
    <property type="match status" value="1"/>
</dbReference>
<protein>
    <submittedName>
        <fullName evidence="3">DUF2314 domain-containing protein</fullName>
    </submittedName>
</protein>
<feature type="chain" id="PRO_5046837695" evidence="1">
    <location>
        <begin position="28"/>
        <end position="163"/>
    </location>
</feature>
<evidence type="ECO:0000313" key="3">
    <source>
        <dbReference type="EMBL" id="QPZ90356.1"/>
    </source>
</evidence>
<feature type="domain" description="DUF2314" evidence="2">
    <location>
        <begin position="39"/>
        <end position="153"/>
    </location>
</feature>
<sequence>MSAFRSSLACLCIGLCLSLPAALHAQAQDDAVVGYETSDTKMNAAIGQARATYESVFIPAVRARSGSQFMLKAGIDTPADGLEHIWIAPISISAQKITGTLMNEPVHFKAHAGDEITFAPNQISDWSFRRDGKLHGNYTTRVMLPDIPAEQAANLRAQLAPLP</sequence>
<evidence type="ECO:0000259" key="2">
    <source>
        <dbReference type="Pfam" id="PF10077"/>
    </source>
</evidence>
<evidence type="ECO:0000313" key="4">
    <source>
        <dbReference type="Proteomes" id="UP000192422"/>
    </source>
</evidence>
<dbReference type="InterPro" id="IPR018756">
    <property type="entry name" value="DUF2314"/>
</dbReference>
<keyword evidence="4" id="KW-1185">Reference proteome</keyword>
<proteinExistence type="predicted"/>
<organism evidence="3 4">
    <name type="scientific">Thioclava electrotropha</name>
    <dbReference type="NCBI Taxonomy" id="1549850"/>
    <lineage>
        <taxon>Bacteria</taxon>
        <taxon>Pseudomonadati</taxon>
        <taxon>Pseudomonadota</taxon>
        <taxon>Alphaproteobacteria</taxon>
        <taxon>Rhodobacterales</taxon>
        <taxon>Paracoccaceae</taxon>
        <taxon>Thioclava</taxon>
    </lineage>
</organism>
<feature type="signal peptide" evidence="1">
    <location>
        <begin position="1"/>
        <end position="27"/>
    </location>
</feature>
<keyword evidence="1" id="KW-0732">Signal</keyword>
<accession>A0ABX6YRA8</accession>
<reference evidence="3 4" key="1">
    <citation type="submission" date="2020-05" db="EMBL/GenBank/DDBJ databases">
        <title>Thioclava electrotropha strain Elox9 finished genome.</title>
        <authorList>
            <person name="Rowe A.R."/>
            <person name="Wilbanks E.G."/>
        </authorList>
    </citation>
    <scope>NUCLEOTIDE SEQUENCE [LARGE SCALE GENOMIC DNA]</scope>
    <source>
        <strain evidence="3 4">Elox9</strain>
    </source>
</reference>
<gene>
    <name evidence="3" type="ORF">AKL02_005265</name>
</gene>
<dbReference type="Proteomes" id="UP000192422">
    <property type="component" value="Chromosome"/>
</dbReference>
<evidence type="ECO:0000256" key="1">
    <source>
        <dbReference type="SAM" id="SignalP"/>
    </source>
</evidence>
<dbReference type="EMBL" id="CP053562">
    <property type="protein sequence ID" value="QPZ90356.1"/>
    <property type="molecule type" value="Genomic_DNA"/>
</dbReference>